<dbReference type="GO" id="GO:0005737">
    <property type="term" value="C:cytoplasm"/>
    <property type="evidence" value="ECO:0007669"/>
    <property type="project" value="TreeGrafter"/>
</dbReference>
<evidence type="ECO:0000313" key="9">
    <source>
        <dbReference type="EMBL" id="KAA1424904.1"/>
    </source>
</evidence>
<dbReference type="CDD" id="cd09009">
    <property type="entry name" value="PNP-EcPNPII_like"/>
    <property type="match status" value="1"/>
</dbReference>
<dbReference type="PANTHER" id="PTHR11904:SF9">
    <property type="entry name" value="PURINE NUCLEOSIDE PHOSPHORYLASE-RELATED"/>
    <property type="match status" value="1"/>
</dbReference>
<evidence type="ECO:0000256" key="3">
    <source>
        <dbReference type="ARBA" id="ARBA00006751"/>
    </source>
</evidence>
<comment type="similarity">
    <text evidence="3 7">Belongs to the PNP/MTAP phosphorylase family.</text>
</comment>
<keyword evidence="5 7" id="KW-0808">Transferase</keyword>
<dbReference type="InterPro" id="IPR011268">
    <property type="entry name" value="Purine_phosphorylase"/>
</dbReference>
<dbReference type="EC" id="2.4.2.1" evidence="7"/>
<gene>
    <name evidence="9" type="ORF">FE697_003075</name>
</gene>
<dbReference type="NCBIfam" id="NF006054">
    <property type="entry name" value="PRK08202.1"/>
    <property type="match status" value="1"/>
</dbReference>
<feature type="domain" description="Nucleoside phosphorylase" evidence="8">
    <location>
        <begin position="25"/>
        <end position="260"/>
    </location>
</feature>
<evidence type="ECO:0000259" key="8">
    <source>
        <dbReference type="Pfam" id="PF01048"/>
    </source>
</evidence>
<evidence type="ECO:0000256" key="2">
    <source>
        <dbReference type="ARBA" id="ARBA00005058"/>
    </source>
</evidence>
<dbReference type="Proteomes" id="UP000307768">
    <property type="component" value="Unassembled WGS sequence"/>
</dbReference>
<protein>
    <recommendedName>
        <fullName evidence="7">Purine nucleoside phosphorylase</fullName>
        <ecNumber evidence="7">2.4.2.1</ecNumber>
    </recommendedName>
    <alternativeName>
        <fullName evidence="7">Inosine-guanosine phosphorylase</fullName>
    </alternativeName>
</protein>
<dbReference type="OrthoDB" id="1523230at2"/>
<dbReference type="PANTHER" id="PTHR11904">
    <property type="entry name" value="METHYLTHIOADENOSINE/PURINE NUCLEOSIDE PHOSPHORYLASE"/>
    <property type="match status" value="1"/>
</dbReference>
<comment type="catalytic activity">
    <reaction evidence="6">
        <text>a purine 2'-deoxy-D-ribonucleoside + phosphate = a purine nucleobase + 2-deoxy-alpha-D-ribose 1-phosphate</text>
        <dbReference type="Rhea" id="RHEA:36431"/>
        <dbReference type="ChEBI" id="CHEBI:26386"/>
        <dbReference type="ChEBI" id="CHEBI:43474"/>
        <dbReference type="ChEBI" id="CHEBI:57259"/>
        <dbReference type="ChEBI" id="CHEBI:142361"/>
        <dbReference type="EC" id="2.4.2.1"/>
    </reaction>
</comment>
<evidence type="ECO:0000256" key="4">
    <source>
        <dbReference type="ARBA" id="ARBA00022676"/>
    </source>
</evidence>
<dbReference type="InterPro" id="IPR035994">
    <property type="entry name" value="Nucleoside_phosphorylase_sf"/>
</dbReference>
<dbReference type="EMBL" id="VDFQ02000001">
    <property type="protein sequence ID" value="KAA1424904.1"/>
    <property type="molecule type" value="Genomic_DNA"/>
</dbReference>
<proteinExistence type="inferred from homology"/>
<evidence type="ECO:0000256" key="5">
    <source>
        <dbReference type="ARBA" id="ARBA00022679"/>
    </source>
</evidence>
<dbReference type="Pfam" id="PF01048">
    <property type="entry name" value="PNP_UDP_1"/>
    <property type="match status" value="1"/>
</dbReference>
<sequence length="280" mass="28668">MHDQRAQSAAAAISAASGVSDHDAVVVLGSGWTDALGSIGEPAWVSPADELPGFAAPTAPGHAGVVASVPLRTDRGKVVHVLILSGRTHLYEERGVDAVAHGVRTAAASGARVCVLTSANGCLHDEWPSGTGVLVADHLNFTATSPLDGPEFVDLTDCWSPGLRRVARELDPVLVEGTYAMLRGPEYQTLAELRMLRAIGADVVGMSTVHEAIAARAAGMQVLGISVVTTTELDADGQRPEQTDPDAVVAAAARAAAGLGSTIHSVLAATLPVTATPQES</sequence>
<dbReference type="InterPro" id="IPR000845">
    <property type="entry name" value="Nucleoside_phosphorylase_d"/>
</dbReference>
<comment type="pathway">
    <text evidence="2 7">Purine metabolism; purine nucleoside salvage.</text>
</comment>
<organism evidence="9 10">
    <name type="scientific">Mumia zhuanghuii</name>
    <dbReference type="NCBI Taxonomy" id="2585211"/>
    <lineage>
        <taxon>Bacteria</taxon>
        <taxon>Bacillati</taxon>
        <taxon>Actinomycetota</taxon>
        <taxon>Actinomycetes</taxon>
        <taxon>Propionibacteriales</taxon>
        <taxon>Nocardioidaceae</taxon>
        <taxon>Mumia</taxon>
    </lineage>
</organism>
<evidence type="ECO:0000256" key="7">
    <source>
        <dbReference type="PIRNR" id="PIRNR000477"/>
    </source>
</evidence>
<dbReference type="RefSeq" id="WP_149768076.1">
    <property type="nucleotide sequence ID" value="NZ_VDFQ02000001.1"/>
</dbReference>
<evidence type="ECO:0000313" key="10">
    <source>
        <dbReference type="Proteomes" id="UP000307768"/>
    </source>
</evidence>
<keyword evidence="4 7" id="KW-0328">Glycosyltransferase</keyword>
<dbReference type="Gene3D" id="3.40.50.1580">
    <property type="entry name" value="Nucleoside phosphorylase domain"/>
    <property type="match status" value="1"/>
</dbReference>
<dbReference type="GO" id="GO:0009116">
    <property type="term" value="P:nucleoside metabolic process"/>
    <property type="evidence" value="ECO:0007669"/>
    <property type="project" value="InterPro"/>
</dbReference>
<dbReference type="GO" id="GO:0004731">
    <property type="term" value="F:purine-nucleoside phosphorylase activity"/>
    <property type="evidence" value="ECO:0007669"/>
    <property type="project" value="UniProtKB-EC"/>
</dbReference>
<comment type="function">
    <text evidence="1">The purine nucleoside phosphorylases catalyze the phosphorolytic breakdown of the N-glycosidic bond in the beta-(deoxy)ribonucleoside molecules, with the formation of the corresponding free purine bases and pentose-1-phosphate. Cleaves guanosine, inosine, 2'-deoxyguanosine and 2'-deoxyinosine.</text>
</comment>
<accession>A0A5Q6S3E2</accession>
<name>A0A5Q6S3E2_9ACTN</name>
<dbReference type="SUPFAM" id="SSF53167">
    <property type="entry name" value="Purine and uridine phosphorylases"/>
    <property type="match status" value="1"/>
</dbReference>
<dbReference type="PIRSF" id="PIRSF000477">
    <property type="entry name" value="PurNPase"/>
    <property type="match status" value="1"/>
</dbReference>
<evidence type="ECO:0000256" key="1">
    <source>
        <dbReference type="ARBA" id="ARBA00002678"/>
    </source>
</evidence>
<dbReference type="AlphaFoldDB" id="A0A5Q6S3E2"/>
<reference evidence="9 10" key="1">
    <citation type="submission" date="2019-09" db="EMBL/GenBank/DDBJ databases">
        <title>Mumia zhuanghuii sp. nov. isolated from the intestinal contents of plateau pika (Ochotona curzoniae) in the Qinghai-Tibet plateau of China.</title>
        <authorList>
            <person name="Tian Z."/>
        </authorList>
    </citation>
    <scope>NUCLEOTIDE SEQUENCE [LARGE SCALE GENOMIC DNA]</scope>
    <source>
        <strain evidence="10">350</strain>
    </source>
</reference>
<dbReference type="UniPathway" id="UPA00606"/>
<comment type="caution">
    <text evidence="9">The sequence shown here is derived from an EMBL/GenBank/DDBJ whole genome shotgun (WGS) entry which is preliminary data.</text>
</comment>
<evidence type="ECO:0000256" key="6">
    <source>
        <dbReference type="ARBA" id="ARBA00048556"/>
    </source>
</evidence>